<name>A0ABR4JCC4_9EURO</name>
<feature type="compositionally biased region" description="Acidic residues" evidence="2">
    <location>
        <begin position="42"/>
        <end position="59"/>
    </location>
</feature>
<feature type="compositionally biased region" description="Polar residues" evidence="2">
    <location>
        <begin position="137"/>
        <end position="147"/>
    </location>
</feature>
<comment type="caution">
    <text evidence="3">The sequence shown here is derived from an EMBL/GenBank/DDBJ whole genome shotgun (WGS) entry which is preliminary data.</text>
</comment>
<organism evidence="3 4">
    <name type="scientific">Aspergillus pseudoustus</name>
    <dbReference type="NCBI Taxonomy" id="1810923"/>
    <lineage>
        <taxon>Eukaryota</taxon>
        <taxon>Fungi</taxon>
        <taxon>Dikarya</taxon>
        <taxon>Ascomycota</taxon>
        <taxon>Pezizomycotina</taxon>
        <taxon>Eurotiomycetes</taxon>
        <taxon>Eurotiomycetidae</taxon>
        <taxon>Eurotiales</taxon>
        <taxon>Aspergillaceae</taxon>
        <taxon>Aspergillus</taxon>
        <taxon>Aspergillus subgen. Nidulantes</taxon>
    </lineage>
</organism>
<feature type="region of interest" description="Disordered" evidence="2">
    <location>
        <begin position="1"/>
        <end position="152"/>
    </location>
</feature>
<evidence type="ECO:0000256" key="2">
    <source>
        <dbReference type="SAM" id="MobiDB-lite"/>
    </source>
</evidence>
<evidence type="ECO:0008006" key="5">
    <source>
        <dbReference type="Google" id="ProtNLM"/>
    </source>
</evidence>
<evidence type="ECO:0000313" key="4">
    <source>
        <dbReference type="Proteomes" id="UP001610446"/>
    </source>
</evidence>
<evidence type="ECO:0000313" key="3">
    <source>
        <dbReference type="EMBL" id="KAL2837713.1"/>
    </source>
</evidence>
<dbReference type="Proteomes" id="UP001610446">
    <property type="component" value="Unassembled WGS sequence"/>
</dbReference>
<protein>
    <recommendedName>
        <fullName evidence="5">SWI5-dependent HO expression protein 3</fullName>
    </recommendedName>
</protein>
<proteinExistence type="predicted"/>
<evidence type="ECO:0000256" key="1">
    <source>
        <dbReference type="SAM" id="Coils"/>
    </source>
</evidence>
<accession>A0ABR4JCC4</accession>
<feature type="compositionally biased region" description="Basic and acidic residues" evidence="2">
    <location>
        <begin position="69"/>
        <end position="88"/>
    </location>
</feature>
<feature type="coiled-coil region" evidence="1">
    <location>
        <begin position="182"/>
        <end position="249"/>
    </location>
</feature>
<gene>
    <name evidence="3" type="ORF">BJY01DRAFT_41154</name>
</gene>
<keyword evidence="1" id="KW-0175">Coiled coil</keyword>
<keyword evidence="4" id="KW-1185">Reference proteome</keyword>
<feature type="compositionally biased region" description="Basic and acidic residues" evidence="2">
    <location>
        <begin position="1"/>
        <end position="10"/>
    </location>
</feature>
<dbReference type="EMBL" id="JBFXLU010000156">
    <property type="protein sequence ID" value="KAL2837713.1"/>
    <property type="molecule type" value="Genomic_DNA"/>
</dbReference>
<sequence>MTYERVDRGHARMSKRSNPPKRSVSPSIELLGERRQKRLRLEEDDDEDYEDTSSEEETSNDGSAAGNTNDRREGRINDDTSRTNHRECAQIPKKPFRWDITTPTSCGPTHIPEANGSLADSGGTGRSAVARNKDAYQHNNTPSGSRSRNTDLGGKCMTPAAQNLLRAAQAIEQHETDLKAIHVRQETQISFLKEELERMRQEIARMKQAEGKYARLERRVEEVRSSRRAEADEELLRQVQKRLDDNEESYNDIKGTVRADLELLRKRMESVEGLASKGERDNKANLKTLLQRVEALEGLASKEKDDIKDILESLQKRVGALEGLKSVSAFDMLQRLVGPNGR</sequence>
<reference evidence="3 4" key="1">
    <citation type="submission" date="2024-07" db="EMBL/GenBank/DDBJ databases">
        <title>Section-level genome sequencing and comparative genomics of Aspergillus sections Usti and Cavernicolus.</title>
        <authorList>
            <consortium name="Lawrence Berkeley National Laboratory"/>
            <person name="Nybo J.L."/>
            <person name="Vesth T.C."/>
            <person name="Theobald S."/>
            <person name="Frisvad J.C."/>
            <person name="Larsen T.O."/>
            <person name="Kjaerboelling I."/>
            <person name="Rothschild-Mancinelli K."/>
            <person name="Lyhne E.K."/>
            <person name="Kogle M.E."/>
            <person name="Barry K."/>
            <person name="Clum A."/>
            <person name="Na H."/>
            <person name="Ledsgaard L."/>
            <person name="Lin J."/>
            <person name="Lipzen A."/>
            <person name="Kuo A."/>
            <person name="Riley R."/>
            <person name="Mondo S."/>
            <person name="Labutti K."/>
            <person name="Haridas S."/>
            <person name="Pangalinan J."/>
            <person name="Salamov A.A."/>
            <person name="Simmons B.A."/>
            <person name="Magnuson J.K."/>
            <person name="Chen J."/>
            <person name="Drula E."/>
            <person name="Henrissat B."/>
            <person name="Wiebenga A."/>
            <person name="Lubbers R.J."/>
            <person name="Gomes A.C."/>
            <person name="Makela M.R."/>
            <person name="Stajich J."/>
            <person name="Grigoriev I.V."/>
            <person name="Mortensen U.H."/>
            <person name="De Vries R.P."/>
            <person name="Baker S.E."/>
            <person name="Andersen M.R."/>
        </authorList>
    </citation>
    <scope>NUCLEOTIDE SEQUENCE [LARGE SCALE GENOMIC DNA]</scope>
    <source>
        <strain evidence="3 4">CBS 123904</strain>
    </source>
</reference>